<proteinExistence type="predicted"/>
<dbReference type="InterPro" id="IPR008160">
    <property type="entry name" value="Collagen"/>
</dbReference>
<dbReference type="Pfam" id="PF01391">
    <property type="entry name" value="Collagen"/>
    <property type="match status" value="1"/>
</dbReference>
<dbReference type="PANTHER" id="PTHR15427">
    <property type="entry name" value="EMILIN ELASTIN MICROFIBRIL INTERFACE-LOCATED PROTEIN ELASTIN MICROFIBRIL INTERFACER"/>
    <property type="match status" value="1"/>
</dbReference>
<feature type="compositionally biased region" description="Basic and acidic residues" evidence="6">
    <location>
        <begin position="110"/>
        <end position="119"/>
    </location>
</feature>
<dbReference type="SUPFAM" id="SSF49842">
    <property type="entry name" value="TNF-like"/>
    <property type="match status" value="1"/>
</dbReference>
<dbReference type="SMART" id="SM00110">
    <property type="entry name" value="C1Q"/>
    <property type="match status" value="1"/>
</dbReference>
<evidence type="ECO:0000256" key="3">
    <source>
        <dbReference type="ARBA" id="ARBA00022729"/>
    </source>
</evidence>
<reference evidence="9" key="1">
    <citation type="submission" date="2019-10" db="EMBL/GenBank/DDBJ databases">
        <title>Corvus moneduloides (New Caledonian crow) genome, bCorMon1, primary haplotype.</title>
        <authorList>
            <person name="Rutz C."/>
            <person name="Fungtammasan C."/>
            <person name="Mountcastle J."/>
            <person name="Formenti G."/>
            <person name="Chow W."/>
            <person name="Howe K."/>
            <person name="Steele M.P."/>
            <person name="Fernandes J."/>
            <person name="Gilbert M.T.P."/>
            <person name="Fedrigo O."/>
            <person name="Jarvis E.D."/>
            <person name="Gemmell N."/>
        </authorList>
    </citation>
    <scope>NUCLEOTIDE SEQUENCE [LARGE SCALE GENOMIC DNA]</scope>
</reference>
<evidence type="ECO:0000313" key="9">
    <source>
        <dbReference type="Proteomes" id="UP000694553"/>
    </source>
</evidence>
<feature type="signal peptide" evidence="7">
    <location>
        <begin position="1"/>
        <end position="35"/>
    </location>
</feature>
<keyword evidence="3 7" id="KW-0732">Signal</keyword>
<dbReference type="OMA" id="HTKDSYM"/>
<evidence type="ECO:0000313" key="8">
    <source>
        <dbReference type="Ensembl" id="ENSCMUP00000027986.1"/>
    </source>
</evidence>
<feature type="compositionally biased region" description="Basic and acidic residues" evidence="6">
    <location>
        <begin position="60"/>
        <end position="72"/>
    </location>
</feature>
<dbReference type="Ensembl" id="ENSCMUT00000036847.1">
    <property type="protein sequence ID" value="ENSCMUP00000027986.1"/>
    <property type="gene ID" value="ENSCMUG00000020221.1"/>
</dbReference>
<evidence type="ECO:0000256" key="7">
    <source>
        <dbReference type="SAM" id="SignalP"/>
    </source>
</evidence>
<dbReference type="Proteomes" id="UP000694553">
    <property type="component" value="Unassembled WGS sequence"/>
</dbReference>
<feature type="compositionally biased region" description="Low complexity" evidence="6">
    <location>
        <begin position="73"/>
        <end position="92"/>
    </location>
</feature>
<sequence length="273" mass="29142">MYFFFLKHFSQSHITYLRMKSWIVLLAIVVSTAETQKQDVCTQGYPGIPGNPGHNGIPGRDGRDGSKGDKGDTGTIVGFPGPTGPIGNPGPKGSTGGMGPQGNPGVQGERGLKGDRGDKGNVGAPGVLPRSAFSVGLTVTTKFPPPNRPIKFDKVLYNSLNDFNSATGKFTCKHAGVYYFTYHITVYSRNVRVALVKNGIKMLHTMDRYQSGEDQASGAAILELQGGDEVWLQAHQGEAFNGLFADGDDDTTFSGFLLFSTADPLEPLLSPTP</sequence>
<reference evidence="8" key="2">
    <citation type="submission" date="2025-08" db="UniProtKB">
        <authorList>
            <consortium name="Ensembl"/>
        </authorList>
    </citation>
    <scope>IDENTIFICATION</scope>
</reference>
<dbReference type="PANTHER" id="PTHR15427:SF21">
    <property type="entry name" value="COMPLEMENT C1Q AND TUMOR NECROSIS FACTOR-RELATED PROTEIN 9A"/>
    <property type="match status" value="1"/>
</dbReference>
<protein>
    <submittedName>
        <fullName evidence="8">Uncharacterized protein</fullName>
    </submittedName>
</protein>
<dbReference type="InterPro" id="IPR001073">
    <property type="entry name" value="C1q_dom"/>
</dbReference>
<accession>A0A8U7N7S1</accession>
<dbReference type="GO" id="GO:0005581">
    <property type="term" value="C:collagen trimer"/>
    <property type="evidence" value="ECO:0007669"/>
    <property type="project" value="UniProtKB-KW"/>
</dbReference>
<feature type="region of interest" description="Disordered" evidence="6">
    <location>
        <begin position="43"/>
        <end position="125"/>
    </location>
</feature>
<reference evidence="8" key="3">
    <citation type="submission" date="2025-09" db="UniProtKB">
        <authorList>
            <consortium name="Ensembl"/>
        </authorList>
    </citation>
    <scope>IDENTIFICATION</scope>
</reference>
<evidence type="ECO:0000256" key="4">
    <source>
        <dbReference type="ARBA" id="ARBA00023119"/>
    </source>
</evidence>
<dbReference type="InterPro" id="IPR008983">
    <property type="entry name" value="Tumour_necrosis_fac-like_dom"/>
</dbReference>
<dbReference type="Pfam" id="PF00386">
    <property type="entry name" value="C1q"/>
    <property type="match status" value="1"/>
</dbReference>
<name>A0A8U7N7S1_CORMO</name>
<keyword evidence="5" id="KW-0379">Hydroxylation</keyword>
<dbReference type="AlphaFoldDB" id="A0A8U7N7S1"/>
<evidence type="ECO:0000256" key="6">
    <source>
        <dbReference type="SAM" id="MobiDB-lite"/>
    </source>
</evidence>
<dbReference type="InterPro" id="IPR050392">
    <property type="entry name" value="Collagen/C1q_domain"/>
</dbReference>
<organism evidence="8 9">
    <name type="scientific">Corvus moneduloides</name>
    <name type="common">New Caledonian crow</name>
    <dbReference type="NCBI Taxonomy" id="1196302"/>
    <lineage>
        <taxon>Eukaryota</taxon>
        <taxon>Metazoa</taxon>
        <taxon>Chordata</taxon>
        <taxon>Craniata</taxon>
        <taxon>Vertebrata</taxon>
        <taxon>Euteleostomi</taxon>
        <taxon>Archelosauria</taxon>
        <taxon>Archosauria</taxon>
        <taxon>Dinosauria</taxon>
        <taxon>Saurischia</taxon>
        <taxon>Theropoda</taxon>
        <taxon>Coelurosauria</taxon>
        <taxon>Aves</taxon>
        <taxon>Neognathae</taxon>
        <taxon>Neoaves</taxon>
        <taxon>Telluraves</taxon>
        <taxon>Australaves</taxon>
        <taxon>Passeriformes</taxon>
        <taxon>Corvoidea</taxon>
        <taxon>Corvidae</taxon>
        <taxon>Corvus</taxon>
    </lineage>
</organism>
<evidence type="ECO:0000256" key="1">
    <source>
        <dbReference type="ARBA" id="ARBA00004613"/>
    </source>
</evidence>
<keyword evidence="9" id="KW-1185">Reference proteome</keyword>
<feature type="compositionally biased region" description="Gly residues" evidence="6">
    <location>
        <begin position="93"/>
        <end position="102"/>
    </location>
</feature>
<dbReference type="PRINTS" id="PR00007">
    <property type="entry name" value="COMPLEMNTC1Q"/>
</dbReference>
<dbReference type="GO" id="GO:0005576">
    <property type="term" value="C:extracellular region"/>
    <property type="evidence" value="ECO:0007669"/>
    <property type="project" value="UniProtKB-SubCell"/>
</dbReference>
<evidence type="ECO:0000256" key="5">
    <source>
        <dbReference type="ARBA" id="ARBA00023278"/>
    </source>
</evidence>
<dbReference type="FunFam" id="2.60.120.40:FF:000001">
    <property type="entry name" value="Complement C1q B chain"/>
    <property type="match status" value="1"/>
</dbReference>
<dbReference type="Gene3D" id="2.60.120.40">
    <property type="match status" value="1"/>
</dbReference>
<keyword evidence="2" id="KW-0964">Secreted</keyword>
<comment type="subcellular location">
    <subcellularLocation>
        <location evidence="1">Secreted</location>
    </subcellularLocation>
</comment>
<feature type="compositionally biased region" description="Low complexity" evidence="6">
    <location>
        <begin position="44"/>
        <end position="58"/>
    </location>
</feature>
<dbReference type="PROSITE" id="PS50871">
    <property type="entry name" value="C1Q"/>
    <property type="match status" value="1"/>
</dbReference>
<feature type="chain" id="PRO_5043568675" evidence="7">
    <location>
        <begin position="36"/>
        <end position="273"/>
    </location>
</feature>
<evidence type="ECO:0000256" key="2">
    <source>
        <dbReference type="ARBA" id="ARBA00022525"/>
    </source>
</evidence>
<keyword evidence="4" id="KW-0176">Collagen</keyword>